<organism evidence="1 2">
    <name type="scientific">Cavenderia fasciculata</name>
    <name type="common">Slime mold</name>
    <name type="synonym">Dictyostelium fasciculatum</name>
    <dbReference type="NCBI Taxonomy" id="261658"/>
    <lineage>
        <taxon>Eukaryota</taxon>
        <taxon>Amoebozoa</taxon>
        <taxon>Evosea</taxon>
        <taxon>Eumycetozoa</taxon>
        <taxon>Dictyostelia</taxon>
        <taxon>Acytosteliales</taxon>
        <taxon>Cavenderiaceae</taxon>
        <taxon>Cavenderia</taxon>
    </lineage>
</organism>
<sequence length="106" mass="11157">MVFKFEVELYECLVEARQQGYWSIVGGVSGTATFMDCIDSASSPRGGNCSQQQAAIFEMVVDSSSIVMGLVMVAAFGFGDFTISVNQIGFGGCTGGGSGARLKIEF</sequence>
<dbReference type="EMBL" id="GL883029">
    <property type="protein sequence ID" value="EGG14435.1"/>
    <property type="molecule type" value="Genomic_DNA"/>
</dbReference>
<proteinExistence type="predicted"/>
<evidence type="ECO:0000313" key="1">
    <source>
        <dbReference type="EMBL" id="EGG14435.1"/>
    </source>
</evidence>
<dbReference type="KEGG" id="dfa:DFA_12207"/>
<gene>
    <name evidence="1" type="ORF">DFA_12207</name>
</gene>
<keyword evidence="2" id="KW-1185">Reference proteome</keyword>
<dbReference type="Proteomes" id="UP000007797">
    <property type="component" value="Unassembled WGS sequence"/>
</dbReference>
<name>F4QCK7_CACFS</name>
<accession>F4QCK7</accession>
<dbReference type="AlphaFoldDB" id="F4QCK7"/>
<dbReference type="GeneID" id="14865490"/>
<protein>
    <submittedName>
        <fullName evidence="1">Uncharacterized protein</fullName>
    </submittedName>
</protein>
<reference evidence="2" key="1">
    <citation type="journal article" date="2011" name="Genome Res.">
        <title>Phylogeny-wide analysis of social amoeba genomes highlights ancient origins for complex intercellular communication.</title>
        <authorList>
            <person name="Heidel A.J."/>
            <person name="Lawal H.M."/>
            <person name="Felder M."/>
            <person name="Schilde C."/>
            <person name="Helps N.R."/>
            <person name="Tunggal B."/>
            <person name="Rivero F."/>
            <person name="John U."/>
            <person name="Schleicher M."/>
            <person name="Eichinger L."/>
            <person name="Platzer M."/>
            <person name="Noegel A.A."/>
            <person name="Schaap P."/>
            <person name="Gloeckner G."/>
        </authorList>
    </citation>
    <scope>NUCLEOTIDE SEQUENCE [LARGE SCALE GENOMIC DNA]</scope>
    <source>
        <strain evidence="2">SH3</strain>
    </source>
</reference>
<evidence type="ECO:0000313" key="2">
    <source>
        <dbReference type="Proteomes" id="UP000007797"/>
    </source>
</evidence>
<dbReference type="RefSeq" id="XP_004353844.1">
    <property type="nucleotide sequence ID" value="XM_004353792.1"/>
</dbReference>